<dbReference type="Proteomes" id="UP001205890">
    <property type="component" value="Unassembled WGS sequence"/>
</dbReference>
<gene>
    <name evidence="6" type="ORF">NK718_02890</name>
</gene>
<dbReference type="InterPro" id="IPR036390">
    <property type="entry name" value="WH_DNA-bd_sf"/>
</dbReference>
<accession>A0ABT1L7U6</accession>
<feature type="region of interest" description="Disordered" evidence="4">
    <location>
        <begin position="1"/>
        <end position="20"/>
    </location>
</feature>
<dbReference type="Pfam" id="PF13545">
    <property type="entry name" value="HTH_Crp_2"/>
    <property type="match status" value="1"/>
</dbReference>
<protein>
    <submittedName>
        <fullName evidence="6">Crp/Fnr family transcriptional regulator</fullName>
    </submittedName>
</protein>
<dbReference type="InterPro" id="IPR050397">
    <property type="entry name" value="Env_Response_Regulators"/>
</dbReference>
<evidence type="ECO:0000313" key="7">
    <source>
        <dbReference type="Proteomes" id="UP001205890"/>
    </source>
</evidence>
<dbReference type="PROSITE" id="PS51063">
    <property type="entry name" value="HTH_CRP_2"/>
    <property type="match status" value="1"/>
</dbReference>
<feature type="compositionally biased region" description="Low complexity" evidence="4">
    <location>
        <begin position="9"/>
        <end position="20"/>
    </location>
</feature>
<feature type="domain" description="HTH crp-type" evidence="5">
    <location>
        <begin position="164"/>
        <end position="230"/>
    </location>
</feature>
<dbReference type="SUPFAM" id="SSF46785">
    <property type="entry name" value="Winged helix' DNA-binding domain"/>
    <property type="match status" value="1"/>
</dbReference>
<evidence type="ECO:0000256" key="1">
    <source>
        <dbReference type="ARBA" id="ARBA00023015"/>
    </source>
</evidence>
<evidence type="ECO:0000259" key="5">
    <source>
        <dbReference type="PROSITE" id="PS51063"/>
    </source>
</evidence>
<evidence type="ECO:0000256" key="2">
    <source>
        <dbReference type="ARBA" id="ARBA00023125"/>
    </source>
</evidence>
<evidence type="ECO:0000313" key="6">
    <source>
        <dbReference type="EMBL" id="MCP8937449.1"/>
    </source>
</evidence>
<dbReference type="SMART" id="SM00419">
    <property type="entry name" value="HTH_CRP"/>
    <property type="match status" value="1"/>
</dbReference>
<dbReference type="InterPro" id="IPR014710">
    <property type="entry name" value="RmlC-like_jellyroll"/>
</dbReference>
<keyword evidence="1" id="KW-0805">Transcription regulation</keyword>
<name>A0ABT1L7U6_9HYPH</name>
<dbReference type="CDD" id="cd00038">
    <property type="entry name" value="CAP_ED"/>
    <property type="match status" value="1"/>
</dbReference>
<evidence type="ECO:0000256" key="4">
    <source>
        <dbReference type="SAM" id="MobiDB-lite"/>
    </source>
</evidence>
<keyword evidence="2" id="KW-0238">DNA-binding</keyword>
<keyword evidence="3" id="KW-0804">Transcription</keyword>
<dbReference type="RefSeq" id="WP_254738448.1">
    <property type="nucleotide sequence ID" value="NZ_JANCLU010000002.1"/>
</dbReference>
<dbReference type="SUPFAM" id="SSF51206">
    <property type="entry name" value="cAMP-binding domain-like"/>
    <property type="match status" value="1"/>
</dbReference>
<dbReference type="InterPro" id="IPR018490">
    <property type="entry name" value="cNMP-bd_dom_sf"/>
</dbReference>
<dbReference type="PANTHER" id="PTHR24567">
    <property type="entry name" value="CRP FAMILY TRANSCRIPTIONAL REGULATORY PROTEIN"/>
    <property type="match status" value="1"/>
</dbReference>
<dbReference type="Gene3D" id="2.60.120.10">
    <property type="entry name" value="Jelly Rolls"/>
    <property type="match status" value="1"/>
</dbReference>
<keyword evidence="7" id="KW-1185">Reference proteome</keyword>
<dbReference type="PANTHER" id="PTHR24567:SF74">
    <property type="entry name" value="HTH-TYPE TRANSCRIPTIONAL REGULATOR ARCR"/>
    <property type="match status" value="1"/>
</dbReference>
<proteinExistence type="predicted"/>
<evidence type="ECO:0000256" key="3">
    <source>
        <dbReference type="ARBA" id="ARBA00023163"/>
    </source>
</evidence>
<dbReference type="InterPro" id="IPR000595">
    <property type="entry name" value="cNMP-bd_dom"/>
</dbReference>
<comment type="caution">
    <text evidence="6">The sequence shown here is derived from an EMBL/GenBank/DDBJ whole genome shotgun (WGS) entry which is preliminary data.</text>
</comment>
<organism evidence="6 7">
    <name type="scientific">Alsobacter ponti</name>
    <dbReference type="NCBI Taxonomy" id="2962936"/>
    <lineage>
        <taxon>Bacteria</taxon>
        <taxon>Pseudomonadati</taxon>
        <taxon>Pseudomonadota</taxon>
        <taxon>Alphaproteobacteria</taxon>
        <taxon>Hyphomicrobiales</taxon>
        <taxon>Alsobacteraceae</taxon>
        <taxon>Alsobacter</taxon>
    </lineage>
</organism>
<sequence>MPSPGSFRAPGAGPASIGPSASPSFGNRLLDAIPPGDRTGIAGLFTRVELRARQILHHAGTPMADVYFPISGLVSVSGRAGPSRWVEVWLIGSEGMVGIPAVLGTKEAPGLRRVMQIGGAAWRIAPDMLSRAMDISPALRRRLLRYIDVVLLQTAQSSICNATHELRERLSRWLLVAHDALCTDEIALTHQLLARLLGVTRPSVTQCLHVLEEHGAIETRRGRIVISDKQRLEALSCHCHRIIRSHAQAALQPGDGTGPS</sequence>
<reference evidence="6 7" key="1">
    <citation type="submission" date="2022-07" db="EMBL/GenBank/DDBJ databases">
        <authorList>
            <person name="Li W.-J."/>
            <person name="Deng Q.-Q."/>
        </authorList>
    </citation>
    <scope>NUCLEOTIDE SEQUENCE [LARGE SCALE GENOMIC DNA]</scope>
    <source>
        <strain evidence="6 7">SYSU M60028</strain>
    </source>
</reference>
<dbReference type="EMBL" id="JANCLU010000002">
    <property type="protein sequence ID" value="MCP8937449.1"/>
    <property type="molecule type" value="Genomic_DNA"/>
</dbReference>
<dbReference type="InterPro" id="IPR012318">
    <property type="entry name" value="HTH_CRP"/>
</dbReference>